<accession>A0ACB9J8U5</accession>
<evidence type="ECO:0000313" key="1">
    <source>
        <dbReference type="EMBL" id="KAI3816136.1"/>
    </source>
</evidence>
<gene>
    <name evidence="1" type="ORF">L1987_15826</name>
</gene>
<name>A0ACB9J8U5_9ASTR</name>
<organism evidence="1 2">
    <name type="scientific">Smallanthus sonchifolius</name>
    <dbReference type="NCBI Taxonomy" id="185202"/>
    <lineage>
        <taxon>Eukaryota</taxon>
        <taxon>Viridiplantae</taxon>
        <taxon>Streptophyta</taxon>
        <taxon>Embryophyta</taxon>
        <taxon>Tracheophyta</taxon>
        <taxon>Spermatophyta</taxon>
        <taxon>Magnoliopsida</taxon>
        <taxon>eudicotyledons</taxon>
        <taxon>Gunneridae</taxon>
        <taxon>Pentapetalae</taxon>
        <taxon>asterids</taxon>
        <taxon>campanulids</taxon>
        <taxon>Asterales</taxon>
        <taxon>Asteraceae</taxon>
        <taxon>Asteroideae</taxon>
        <taxon>Heliantheae alliance</taxon>
        <taxon>Millerieae</taxon>
        <taxon>Smallanthus</taxon>
    </lineage>
</organism>
<dbReference type="EMBL" id="CM042022">
    <property type="protein sequence ID" value="KAI3816136.1"/>
    <property type="molecule type" value="Genomic_DNA"/>
</dbReference>
<protein>
    <submittedName>
        <fullName evidence="1">Uncharacterized protein</fullName>
    </submittedName>
</protein>
<sequence length="109" mass="12299">MEALTMKLIGIDVDLDIACGCARLHISVYGHPKKALSHLEISLYMEKPPSTSYDIETGACLLNELDSSSYNVMICLEYEIVEPVFLLCDNVMICLYLRIGKQYYVILCI</sequence>
<keyword evidence="2" id="KW-1185">Reference proteome</keyword>
<reference evidence="2" key="1">
    <citation type="journal article" date="2022" name="Mol. Ecol. Resour.">
        <title>The genomes of chicory, endive, great burdock and yacon provide insights into Asteraceae palaeo-polyploidization history and plant inulin production.</title>
        <authorList>
            <person name="Fan W."/>
            <person name="Wang S."/>
            <person name="Wang H."/>
            <person name="Wang A."/>
            <person name="Jiang F."/>
            <person name="Liu H."/>
            <person name="Zhao H."/>
            <person name="Xu D."/>
            <person name="Zhang Y."/>
        </authorList>
    </citation>
    <scope>NUCLEOTIDE SEQUENCE [LARGE SCALE GENOMIC DNA]</scope>
    <source>
        <strain evidence="2">cv. Yunnan</strain>
    </source>
</reference>
<evidence type="ECO:0000313" key="2">
    <source>
        <dbReference type="Proteomes" id="UP001056120"/>
    </source>
</evidence>
<proteinExistence type="predicted"/>
<reference evidence="1 2" key="2">
    <citation type="journal article" date="2022" name="Mol. Ecol. Resour.">
        <title>The genomes of chicory, endive, great burdock and yacon provide insights into Asteraceae paleo-polyploidization history and plant inulin production.</title>
        <authorList>
            <person name="Fan W."/>
            <person name="Wang S."/>
            <person name="Wang H."/>
            <person name="Wang A."/>
            <person name="Jiang F."/>
            <person name="Liu H."/>
            <person name="Zhao H."/>
            <person name="Xu D."/>
            <person name="Zhang Y."/>
        </authorList>
    </citation>
    <scope>NUCLEOTIDE SEQUENCE [LARGE SCALE GENOMIC DNA]</scope>
    <source>
        <strain evidence="2">cv. Yunnan</strain>
        <tissue evidence="1">Leaves</tissue>
    </source>
</reference>
<comment type="caution">
    <text evidence="1">The sequence shown here is derived from an EMBL/GenBank/DDBJ whole genome shotgun (WGS) entry which is preliminary data.</text>
</comment>
<dbReference type="Proteomes" id="UP001056120">
    <property type="component" value="Linkage Group LG05"/>
</dbReference>